<dbReference type="Pfam" id="PF05711">
    <property type="entry name" value="TylF"/>
    <property type="match status" value="1"/>
</dbReference>
<protein>
    <recommendedName>
        <fullName evidence="4">Macrocin O-methyltransferase</fullName>
    </recommendedName>
</protein>
<keyword evidence="1" id="KW-0812">Transmembrane</keyword>
<accession>A0AAD5DKC0</accession>
<dbReference type="EMBL" id="JADXDR010000099">
    <property type="protein sequence ID" value="KAI7839545.1"/>
    <property type="molecule type" value="Genomic_DNA"/>
</dbReference>
<name>A0AAD5DKC0_9CHLO</name>
<reference evidence="2" key="1">
    <citation type="submission" date="2020-11" db="EMBL/GenBank/DDBJ databases">
        <title>Chlorella ohadii genome sequencing and assembly.</title>
        <authorList>
            <person name="Murik O."/>
            <person name="Treves H."/>
            <person name="Kedem I."/>
            <person name="Shotland Y."/>
            <person name="Kaplan A."/>
        </authorList>
    </citation>
    <scope>NUCLEOTIDE SEQUENCE</scope>
    <source>
        <strain evidence="2">1</strain>
    </source>
</reference>
<evidence type="ECO:0008006" key="4">
    <source>
        <dbReference type="Google" id="ProtNLM"/>
    </source>
</evidence>
<keyword evidence="3" id="KW-1185">Reference proteome</keyword>
<evidence type="ECO:0000256" key="1">
    <source>
        <dbReference type="SAM" id="Phobius"/>
    </source>
</evidence>
<feature type="transmembrane region" description="Helical" evidence="1">
    <location>
        <begin position="21"/>
        <end position="39"/>
    </location>
</feature>
<keyword evidence="1" id="KW-0472">Membrane</keyword>
<sequence length="362" mass="40536">MGVEYGRDVRGAQWGKELRQAALTAVVCLVVFALFSSSWKAGTPDIGLHWSIGEPQQQAQQPQQAQRAQQAQQAAAGGKPSGEVERLRGRYLDAVRDSILGVHLATPELQATSVHTINQVTQLPFNASKRARGNDSPAYGLSMIGQLRMNNLRTLLEDVLARGVPGSFVECGVWRGGASIFAKAILTAYGAQRDVHLVDSFQGLPRPTTGNDLDWWSKWTYMAVGQEEVQSAFERFELLDSRVHFHKGFFRYALPAWRSRDKSPIALLRMDGDMYESTTDELYNLWDFISPGGYVIIDDWGLPECQKAMNDFFTRNKLTIKVTKIDDYGAWLQKTEAGAPIDHAWYQQFNSSRSNDDLKKGE</sequence>
<keyword evidence="1" id="KW-1133">Transmembrane helix</keyword>
<evidence type="ECO:0000313" key="2">
    <source>
        <dbReference type="EMBL" id="KAI7839545.1"/>
    </source>
</evidence>
<dbReference type="Proteomes" id="UP001205105">
    <property type="component" value="Unassembled WGS sequence"/>
</dbReference>
<organism evidence="2 3">
    <name type="scientific">Chlorella ohadii</name>
    <dbReference type="NCBI Taxonomy" id="2649997"/>
    <lineage>
        <taxon>Eukaryota</taxon>
        <taxon>Viridiplantae</taxon>
        <taxon>Chlorophyta</taxon>
        <taxon>core chlorophytes</taxon>
        <taxon>Trebouxiophyceae</taxon>
        <taxon>Chlorellales</taxon>
        <taxon>Chlorellaceae</taxon>
        <taxon>Chlorella clade</taxon>
        <taxon>Chlorella</taxon>
    </lineage>
</organism>
<evidence type="ECO:0000313" key="3">
    <source>
        <dbReference type="Proteomes" id="UP001205105"/>
    </source>
</evidence>
<dbReference type="InterPro" id="IPR008884">
    <property type="entry name" value="TylF_MeTrfase"/>
</dbReference>
<dbReference type="SUPFAM" id="SSF53335">
    <property type="entry name" value="S-adenosyl-L-methionine-dependent methyltransferases"/>
    <property type="match status" value="1"/>
</dbReference>
<proteinExistence type="predicted"/>
<comment type="caution">
    <text evidence="2">The sequence shown here is derived from an EMBL/GenBank/DDBJ whole genome shotgun (WGS) entry which is preliminary data.</text>
</comment>
<dbReference type="Gene3D" id="3.40.50.150">
    <property type="entry name" value="Vaccinia Virus protein VP39"/>
    <property type="match status" value="1"/>
</dbReference>
<dbReference type="AlphaFoldDB" id="A0AAD5DKC0"/>
<dbReference type="PANTHER" id="PTHR40036">
    <property type="entry name" value="MACROCIN O-METHYLTRANSFERASE"/>
    <property type="match status" value="1"/>
</dbReference>
<gene>
    <name evidence="2" type="ORF">COHA_006727</name>
</gene>
<dbReference type="PANTHER" id="PTHR40036:SF1">
    <property type="entry name" value="MACROCIN O-METHYLTRANSFERASE"/>
    <property type="match status" value="1"/>
</dbReference>
<dbReference type="InterPro" id="IPR029063">
    <property type="entry name" value="SAM-dependent_MTases_sf"/>
</dbReference>